<proteinExistence type="predicted"/>
<sequence length="116" mass="13724">MSITIEDFDEKLKPIKKELFDGEFLKTPSIYSLERAGNTLLSLVKQIREQNNEFDPWLHSLKMDLDIYLADLGGELQHDYDRGNKRYKGKWTTEKRKVVGFISRFRQKILEKQTAE</sequence>
<dbReference type="EMBL" id="JSAQ01000001">
    <property type="protein sequence ID" value="KGO05389.1"/>
    <property type="molecule type" value="Genomic_DNA"/>
</dbReference>
<organism evidence="1 2">
    <name type="scientific">Dokdonia donghaensis DSW-1</name>
    <dbReference type="NCBI Taxonomy" id="1300343"/>
    <lineage>
        <taxon>Bacteria</taxon>
        <taxon>Pseudomonadati</taxon>
        <taxon>Bacteroidota</taxon>
        <taxon>Flavobacteriia</taxon>
        <taxon>Flavobacteriales</taxon>
        <taxon>Flavobacteriaceae</taxon>
        <taxon>Dokdonia</taxon>
    </lineage>
</organism>
<gene>
    <name evidence="1" type="ORF">NV36_00030</name>
</gene>
<evidence type="ECO:0000313" key="2">
    <source>
        <dbReference type="Proteomes" id="UP000030140"/>
    </source>
</evidence>
<accession>A0A0A2GQ57</accession>
<dbReference type="OrthoDB" id="1446671at2"/>
<keyword evidence="2" id="KW-1185">Reference proteome</keyword>
<dbReference type="Proteomes" id="UP000030140">
    <property type="component" value="Unassembled WGS sequence"/>
</dbReference>
<dbReference type="AlphaFoldDB" id="A0A0A2GQ57"/>
<dbReference type="RefSeq" id="WP_035324472.1">
    <property type="nucleotide sequence ID" value="NZ_CP015125.1"/>
</dbReference>
<evidence type="ECO:0000313" key="1">
    <source>
        <dbReference type="EMBL" id="KGO05389.1"/>
    </source>
</evidence>
<name>A0A0A2GQ57_9FLAO</name>
<comment type="caution">
    <text evidence="1">The sequence shown here is derived from an EMBL/GenBank/DDBJ whole genome shotgun (WGS) entry which is preliminary data.</text>
</comment>
<dbReference type="KEGG" id="ddo:I597_2536"/>
<reference evidence="1 2" key="1">
    <citation type="submission" date="2014-10" db="EMBL/GenBank/DDBJ databases">
        <title>Draft genome sequence of the proteorhodopsin-containing marine bacterium Dokdonia donghaensis.</title>
        <authorList>
            <person name="Gomez-Consarnau L."/>
            <person name="Gonzalez J.M."/>
            <person name="Riedel T."/>
            <person name="Jaenicke S."/>
            <person name="Wagner-Doebler I."/>
            <person name="Fuhrman J.A."/>
        </authorList>
    </citation>
    <scope>NUCLEOTIDE SEQUENCE [LARGE SCALE GENOMIC DNA]</scope>
    <source>
        <strain evidence="1 2">DSW-1</strain>
    </source>
</reference>
<dbReference type="PATRIC" id="fig|1300343.5.peg.2571"/>
<protein>
    <submittedName>
        <fullName evidence="1">Uncharacterized protein</fullName>
    </submittedName>
</protein>